<feature type="non-terminal residue" evidence="1">
    <location>
        <position position="1"/>
    </location>
</feature>
<evidence type="ECO:0000313" key="1">
    <source>
        <dbReference type="EMBL" id="KAJ8917123.1"/>
    </source>
</evidence>
<organism evidence="1 2">
    <name type="scientific">Exocentrus adspersus</name>
    <dbReference type="NCBI Taxonomy" id="1586481"/>
    <lineage>
        <taxon>Eukaryota</taxon>
        <taxon>Metazoa</taxon>
        <taxon>Ecdysozoa</taxon>
        <taxon>Arthropoda</taxon>
        <taxon>Hexapoda</taxon>
        <taxon>Insecta</taxon>
        <taxon>Pterygota</taxon>
        <taxon>Neoptera</taxon>
        <taxon>Endopterygota</taxon>
        <taxon>Coleoptera</taxon>
        <taxon>Polyphaga</taxon>
        <taxon>Cucujiformia</taxon>
        <taxon>Chrysomeloidea</taxon>
        <taxon>Cerambycidae</taxon>
        <taxon>Lamiinae</taxon>
        <taxon>Acanthocinini</taxon>
        <taxon>Exocentrus</taxon>
    </lineage>
</organism>
<proteinExistence type="predicted"/>
<dbReference type="EMBL" id="JANEYG010000035">
    <property type="protein sequence ID" value="KAJ8917123.1"/>
    <property type="molecule type" value="Genomic_DNA"/>
</dbReference>
<dbReference type="Proteomes" id="UP001159042">
    <property type="component" value="Unassembled WGS sequence"/>
</dbReference>
<dbReference type="AlphaFoldDB" id="A0AAV8VS90"/>
<reference evidence="1 2" key="1">
    <citation type="journal article" date="2023" name="Insect Mol. Biol.">
        <title>Genome sequencing provides insights into the evolution of gene families encoding plant cell wall-degrading enzymes in longhorned beetles.</title>
        <authorList>
            <person name="Shin N.R."/>
            <person name="Okamura Y."/>
            <person name="Kirsch R."/>
            <person name="Pauchet Y."/>
        </authorList>
    </citation>
    <scope>NUCLEOTIDE SEQUENCE [LARGE SCALE GENOMIC DNA]</scope>
    <source>
        <strain evidence="1">EAD_L_NR</strain>
    </source>
</reference>
<keyword evidence="2" id="KW-1185">Reference proteome</keyword>
<gene>
    <name evidence="1" type="ORF">NQ315_012613</name>
</gene>
<sequence>KHRAGLRQLKACLKQRPVQNFLDYTKLLYGYDMAPITPFGPVIEKASVGILSFPVTECLANDLNNAIPNLAEVLLTVVMTIDHKTKSHS</sequence>
<name>A0AAV8VS90_9CUCU</name>
<protein>
    <submittedName>
        <fullName evidence="1">Uncharacterized protein</fullName>
    </submittedName>
</protein>
<comment type="caution">
    <text evidence="1">The sequence shown here is derived from an EMBL/GenBank/DDBJ whole genome shotgun (WGS) entry which is preliminary data.</text>
</comment>
<evidence type="ECO:0000313" key="2">
    <source>
        <dbReference type="Proteomes" id="UP001159042"/>
    </source>
</evidence>
<accession>A0AAV8VS90</accession>